<reference evidence="1" key="1">
    <citation type="submission" date="2021-06" db="EMBL/GenBank/DDBJ databases">
        <authorList>
            <person name="Kallberg Y."/>
            <person name="Tangrot J."/>
            <person name="Rosling A."/>
        </authorList>
    </citation>
    <scope>NUCLEOTIDE SEQUENCE</scope>
    <source>
        <strain evidence="1">28 12/20/2015</strain>
    </source>
</reference>
<dbReference type="Proteomes" id="UP000789366">
    <property type="component" value="Unassembled WGS sequence"/>
</dbReference>
<feature type="non-terminal residue" evidence="1">
    <location>
        <position position="1"/>
    </location>
</feature>
<protein>
    <submittedName>
        <fullName evidence="1">9248_t:CDS:1</fullName>
    </submittedName>
</protein>
<name>A0ACA9QC98_9GLOM</name>
<organism evidence="1 2">
    <name type="scientific">Cetraspora pellucida</name>
    <dbReference type="NCBI Taxonomy" id="1433469"/>
    <lineage>
        <taxon>Eukaryota</taxon>
        <taxon>Fungi</taxon>
        <taxon>Fungi incertae sedis</taxon>
        <taxon>Mucoromycota</taxon>
        <taxon>Glomeromycotina</taxon>
        <taxon>Glomeromycetes</taxon>
        <taxon>Diversisporales</taxon>
        <taxon>Gigasporaceae</taxon>
        <taxon>Cetraspora</taxon>
    </lineage>
</organism>
<dbReference type="EMBL" id="CAJVPW010039789">
    <property type="protein sequence ID" value="CAG8744903.1"/>
    <property type="molecule type" value="Genomic_DNA"/>
</dbReference>
<gene>
    <name evidence="1" type="ORF">SPELUC_LOCUS14067</name>
</gene>
<keyword evidence="2" id="KW-1185">Reference proteome</keyword>
<evidence type="ECO:0000313" key="2">
    <source>
        <dbReference type="Proteomes" id="UP000789366"/>
    </source>
</evidence>
<comment type="caution">
    <text evidence="1">The sequence shown here is derived from an EMBL/GenBank/DDBJ whole genome shotgun (WGS) entry which is preliminary data.</text>
</comment>
<accession>A0ACA9QC98</accession>
<evidence type="ECO:0000313" key="1">
    <source>
        <dbReference type="EMBL" id="CAG8744903.1"/>
    </source>
</evidence>
<sequence>NEETFDDDNNNKPCQDIQQFIMSSLTFKVVTIAGATGRLGFHIADAFLNDGSYNIKVLRQKPKSENNNVSLLVFKGAKIIYVDYNDKNDLVKTLKGTDVVICAIGGHEFLAPQCALFVAAKEVGDGIHCYYWWIIGGLFHEYLHILGLDYKNKKAKFYVDGNTKVACTALLNIGKYIVESLKLPEAHNGTIRVAGSILTLKELLQKYEEITSPKWEVFYDLTLRERYKNNIDPIPMMLDDFAAYLVKTLDLKNINNDKFSFTPRPVTETISTL</sequence>
<proteinExistence type="predicted"/>
<feature type="non-terminal residue" evidence="1">
    <location>
        <position position="273"/>
    </location>
</feature>